<dbReference type="Gramene" id="EOY17166">
    <property type="protein sequence ID" value="EOY17166"/>
    <property type="gene ID" value="TCM_036328"/>
</dbReference>
<dbReference type="GO" id="GO:0003723">
    <property type="term" value="F:RNA binding"/>
    <property type="evidence" value="ECO:0007669"/>
    <property type="project" value="InterPro"/>
</dbReference>
<dbReference type="InterPro" id="IPR000504">
    <property type="entry name" value="RRM_dom"/>
</dbReference>
<protein>
    <recommendedName>
        <fullName evidence="2">RRM domain-containing protein</fullName>
    </recommendedName>
</protein>
<proteinExistence type="predicted"/>
<feature type="compositionally biased region" description="Polar residues" evidence="1">
    <location>
        <begin position="492"/>
        <end position="503"/>
    </location>
</feature>
<dbReference type="InterPro" id="IPR012677">
    <property type="entry name" value="Nucleotide-bd_a/b_plait_sf"/>
</dbReference>
<dbReference type="SUPFAM" id="SSF54928">
    <property type="entry name" value="RNA-binding domain, RBD"/>
    <property type="match status" value="1"/>
</dbReference>
<dbReference type="EMBL" id="CM001886">
    <property type="protein sequence ID" value="EOY17166.1"/>
    <property type="molecule type" value="Genomic_DNA"/>
</dbReference>
<dbReference type="Pfam" id="PF00076">
    <property type="entry name" value="RRM_1"/>
    <property type="match status" value="1"/>
</dbReference>
<feature type="domain" description="RRM" evidence="2">
    <location>
        <begin position="35"/>
        <end position="112"/>
    </location>
</feature>
<feature type="compositionally biased region" description="Basic and acidic residues" evidence="1">
    <location>
        <begin position="475"/>
        <end position="491"/>
    </location>
</feature>
<evidence type="ECO:0000256" key="1">
    <source>
        <dbReference type="SAM" id="MobiDB-lite"/>
    </source>
</evidence>
<dbReference type="InterPro" id="IPR035979">
    <property type="entry name" value="RBD_domain_sf"/>
</dbReference>
<reference evidence="3 4" key="1">
    <citation type="journal article" date="2013" name="Genome Biol.">
        <title>The genome sequence of the most widely cultivated cacao type and its use to identify candidate genes regulating pod color.</title>
        <authorList>
            <person name="Motamayor J.C."/>
            <person name="Mockaitis K."/>
            <person name="Schmutz J."/>
            <person name="Haiminen N."/>
            <person name="Iii D.L."/>
            <person name="Cornejo O."/>
            <person name="Findley S.D."/>
            <person name="Zheng P."/>
            <person name="Utro F."/>
            <person name="Royaert S."/>
            <person name="Saski C."/>
            <person name="Jenkins J."/>
            <person name="Podicheti R."/>
            <person name="Zhao M."/>
            <person name="Scheffler B.E."/>
            <person name="Stack J.C."/>
            <person name="Feltus F.A."/>
            <person name="Mustiga G.M."/>
            <person name="Amores F."/>
            <person name="Phillips W."/>
            <person name="Marelli J.P."/>
            <person name="May G.D."/>
            <person name="Shapiro H."/>
            <person name="Ma J."/>
            <person name="Bustamante C.D."/>
            <person name="Schnell R.J."/>
            <person name="Main D."/>
            <person name="Gilbert D."/>
            <person name="Parida L."/>
            <person name="Kuhn D.N."/>
        </authorList>
    </citation>
    <scope>NUCLEOTIDE SEQUENCE [LARGE SCALE GENOMIC DNA]</scope>
    <source>
        <strain evidence="4">cv. Matina 1-6</strain>
    </source>
</reference>
<evidence type="ECO:0000259" key="2">
    <source>
        <dbReference type="SMART" id="SM00360"/>
    </source>
</evidence>
<dbReference type="AlphaFoldDB" id="A0A061FJF5"/>
<keyword evidence="4" id="KW-1185">Reference proteome</keyword>
<dbReference type="HOGENOM" id="CLU_531474_0_0_1"/>
<dbReference type="Proteomes" id="UP000026915">
    <property type="component" value="Chromosome 8"/>
</dbReference>
<accession>A0A061FJF5</accession>
<feature type="region of interest" description="Disordered" evidence="1">
    <location>
        <begin position="446"/>
        <end position="513"/>
    </location>
</feature>
<organism evidence="3 4">
    <name type="scientific">Theobroma cacao</name>
    <name type="common">Cacao</name>
    <name type="synonym">Cocoa</name>
    <dbReference type="NCBI Taxonomy" id="3641"/>
    <lineage>
        <taxon>Eukaryota</taxon>
        <taxon>Viridiplantae</taxon>
        <taxon>Streptophyta</taxon>
        <taxon>Embryophyta</taxon>
        <taxon>Tracheophyta</taxon>
        <taxon>Spermatophyta</taxon>
        <taxon>Magnoliopsida</taxon>
        <taxon>eudicotyledons</taxon>
        <taxon>Gunneridae</taxon>
        <taxon>Pentapetalae</taxon>
        <taxon>rosids</taxon>
        <taxon>malvids</taxon>
        <taxon>Malvales</taxon>
        <taxon>Malvaceae</taxon>
        <taxon>Byttnerioideae</taxon>
        <taxon>Theobroma</taxon>
    </lineage>
</organism>
<evidence type="ECO:0000313" key="3">
    <source>
        <dbReference type="EMBL" id="EOY17166.1"/>
    </source>
</evidence>
<feature type="region of interest" description="Disordered" evidence="1">
    <location>
        <begin position="1"/>
        <end position="21"/>
    </location>
</feature>
<gene>
    <name evidence="3" type="ORF">TCM_036328</name>
</gene>
<dbReference type="SMART" id="SM00360">
    <property type="entry name" value="RRM"/>
    <property type="match status" value="1"/>
</dbReference>
<dbReference type="CDD" id="cd00590">
    <property type="entry name" value="RRM_SF"/>
    <property type="match status" value="1"/>
</dbReference>
<sequence length="513" mass="59305">MKKGGVVMERSWKGSSNGGRSGRWDVKHWRRKLFSVFVRNLSPILTWAYLKEIFSRFGGVVVDIYIPRFQRKQEVRFTFIRYRYEMEQKICYAAANAIKGAFEEYGNVVDVFIPRKVQQDPKREEFERRSYKEVMVGKGVMEKKQWKAKLNEKENLEKSLQGMVDQKMAPKLRKITVEQEQRNGYQNGRINVEKMNAHERANLVKLGTEHRLKSKDNILVFKDKIPVADMEWMQRSIMGKLHRHVFPKIVQEELQHEGIRVQVRPVGGLRVVLVFTDEEDKEKILKDHKEGLNEWFDYLYPCSKKNELCSSKVWVDRQTELKLRFDQALIQVETTNKANIPPVTKIWSCEKLWELPVHIVEAPDIEKMVLTKVEKTKKGEDSGAVLVEREMMGMDLDMAGTKGPRGEEIEKVKGSSYSIGSLVCKMGQKDSNWLEYESWEGRSNSEGGLWTDSGLDPKRRVGESSTNLSSGDITQKIKVDIGPKRVNKGDENSSSLEAISRQGTKGIGRRIRE</sequence>
<evidence type="ECO:0000313" key="4">
    <source>
        <dbReference type="Proteomes" id="UP000026915"/>
    </source>
</evidence>
<feature type="compositionally biased region" description="Polar residues" evidence="1">
    <location>
        <begin position="463"/>
        <end position="473"/>
    </location>
</feature>
<name>A0A061FJF5_THECC</name>
<dbReference type="InParanoid" id="A0A061FJF5"/>
<dbReference type="Gene3D" id="3.30.70.330">
    <property type="match status" value="1"/>
</dbReference>